<sequence>MTTLFVLDVEDFRPLAEVASKDPDVTVRQRGPYLEVAAAGPIRIDRNATGCRNAVWYSSVAAVEGGQVTHWDSSELVVEPIGAGK</sequence>
<dbReference type="EMBL" id="JBHRWK010000164">
    <property type="protein sequence ID" value="MFC3456531.1"/>
    <property type="molecule type" value="Genomic_DNA"/>
</dbReference>
<proteinExistence type="predicted"/>
<name>A0ABV7PDP1_9PSEU</name>
<gene>
    <name evidence="1" type="ORF">ACFOSH_44550</name>
</gene>
<comment type="caution">
    <text evidence="1">The sequence shown here is derived from an EMBL/GenBank/DDBJ whole genome shotgun (WGS) entry which is preliminary data.</text>
</comment>
<dbReference type="RefSeq" id="WP_378247979.1">
    <property type="nucleotide sequence ID" value="NZ_JBHRWK010000164.1"/>
</dbReference>
<organism evidence="1 2">
    <name type="scientific">Amycolatopsis speibonae</name>
    <dbReference type="NCBI Taxonomy" id="1450224"/>
    <lineage>
        <taxon>Bacteria</taxon>
        <taxon>Bacillati</taxon>
        <taxon>Actinomycetota</taxon>
        <taxon>Actinomycetes</taxon>
        <taxon>Pseudonocardiales</taxon>
        <taxon>Pseudonocardiaceae</taxon>
        <taxon>Amycolatopsis</taxon>
    </lineage>
</organism>
<evidence type="ECO:0000313" key="2">
    <source>
        <dbReference type="Proteomes" id="UP001595645"/>
    </source>
</evidence>
<reference evidence="2" key="1">
    <citation type="journal article" date="2019" name="Int. J. Syst. Evol. Microbiol.">
        <title>The Global Catalogue of Microorganisms (GCM) 10K type strain sequencing project: providing services to taxonomists for standard genome sequencing and annotation.</title>
        <authorList>
            <consortium name="The Broad Institute Genomics Platform"/>
            <consortium name="The Broad Institute Genome Sequencing Center for Infectious Disease"/>
            <person name="Wu L."/>
            <person name="Ma J."/>
        </authorList>
    </citation>
    <scope>NUCLEOTIDE SEQUENCE [LARGE SCALE GENOMIC DNA]</scope>
    <source>
        <strain evidence="2">CGMCC 4.7676</strain>
    </source>
</reference>
<keyword evidence="2" id="KW-1185">Reference proteome</keyword>
<protein>
    <submittedName>
        <fullName evidence="1">Uncharacterized protein</fullName>
    </submittedName>
</protein>
<dbReference type="Proteomes" id="UP001595645">
    <property type="component" value="Unassembled WGS sequence"/>
</dbReference>
<evidence type="ECO:0000313" key="1">
    <source>
        <dbReference type="EMBL" id="MFC3456531.1"/>
    </source>
</evidence>
<accession>A0ABV7PDP1</accession>